<proteinExistence type="predicted"/>
<dbReference type="GO" id="GO:0016746">
    <property type="term" value="F:acyltransferase activity"/>
    <property type="evidence" value="ECO:0007669"/>
    <property type="project" value="UniProtKB-KW"/>
</dbReference>
<name>A0AAJ1AGW9_9BACT</name>
<protein>
    <submittedName>
        <fullName evidence="2">Lysophospholipid acyltransferase family protein</fullName>
    </submittedName>
</protein>
<accession>A0AAJ1AGW9</accession>
<organism evidence="2 3">
    <name type="scientific">Candidatus Methylomirabilis tolerans</name>
    <dbReference type="NCBI Taxonomy" id="3123416"/>
    <lineage>
        <taxon>Bacteria</taxon>
        <taxon>Candidatus Methylomirabilota</taxon>
        <taxon>Candidatus Methylomirabilia</taxon>
        <taxon>Candidatus Methylomirabilales</taxon>
        <taxon>Candidatus Methylomirabilaceae</taxon>
        <taxon>Candidatus Methylomirabilis</taxon>
    </lineage>
</organism>
<sequence length="201" mass="22626">MQCLFRLLRVVHVGRAYPESCWAKGERIIVVFWHGRLLMMPFVYPGKPGALLISQHRDGEYFSRIAAILGFEAIRGSATRGGMRALRQMIRAIKGKLNLVITPDGPKGPRAKVKSGVIEIARLTGAPIVPVSFSASRRRFLKSWDAFLVPVPFSRAVYIWGEPIYVPSTAAKDEMAKHQEALEERLDLLTMKADDYFRTDP</sequence>
<evidence type="ECO:0000313" key="3">
    <source>
        <dbReference type="Proteomes" id="UP001197609"/>
    </source>
</evidence>
<dbReference type="InterPro" id="IPR007172">
    <property type="entry name" value="DUF374"/>
</dbReference>
<evidence type="ECO:0000313" key="2">
    <source>
        <dbReference type="EMBL" id="MBZ0158813.1"/>
    </source>
</evidence>
<keyword evidence="2" id="KW-0808">Transferase</keyword>
<keyword evidence="2" id="KW-0012">Acyltransferase</keyword>
<evidence type="ECO:0000259" key="1">
    <source>
        <dbReference type="Pfam" id="PF04028"/>
    </source>
</evidence>
<comment type="caution">
    <text evidence="2">The sequence shown here is derived from an EMBL/GenBank/DDBJ whole genome shotgun (WGS) entry which is preliminary data.</text>
</comment>
<dbReference type="EMBL" id="JAIOIU010000018">
    <property type="protein sequence ID" value="MBZ0158813.1"/>
    <property type="molecule type" value="Genomic_DNA"/>
</dbReference>
<reference evidence="2 3" key="1">
    <citation type="journal article" date="2021" name="bioRxiv">
        <title>Unraveling nitrogen, sulfur and carbon metabolic pathways and microbial community transcriptional responses to substrate deprivation and toxicity stresses in a bioreactor mimicking anoxic brackish coastal sediment conditions.</title>
        <authorList>
            <person name="Martins P.D."/>
            <person name="Echeveste M.J."/>
            <person name="Arshad A."/>
            <person name="Kurth J."/>
            <person name="Ouboter H."/>
            <person name="Jetten M.S.M."/>
            <person name="Welte C.U."/>
        </authorList>
    </citation>
    <scope>NUCLEOTIDE SEQUENCE [LARGE SCALE GENOMIC DNA]</scope>
    <source>
        <strain evidence="2">MAG_38</strain>
    </source>
</reference>
<feature type="domain" description="DUF374" evidence="1">
    <location>
        <begin position="44"/>
        <end position="110"/>
    </location>
</feature>
<dbReference type="AlphaFoldDB" id="A0AAJ1AGW9"/>
<dbReference type="SUPFAM" id="SSF69593">
    <property type="entry name" value="Glycerol-3-phosphate (1)-acyltransferase"/>
    <property type="match status" value="1"/>
</dbReference>
<gene>
    <name evidence="2" type="ORF">K8G79_01475</name>
</gene>
<dbReference type="Proteomes" id="UP001197609">
    <property type="component" value="Unassembled WGS sequence"/>
</dbReference>
<dbReference type="Pfam" id="PF04028">
    <property type="entry name" value="DUF374"/>
    <property type="match status" value="1"/>
</dbReference>
<dbReference type="CDD" id="cd07983">
    <property type="entry name" value="LPLAT_DUF374-like"/>
    <property type="match status" value="1"/>
</dbReference>